<organism evidence="4">
    <name type="scientific">Triticum aestivum</name>
    <name type="common">Wheat</name>
    <dbReference type="NCBI Taxonomy" id="4565"/>
    <lineage>
        <taxon>Eukaryota</taxon>
        <taxon>Viridiplantae</taxon>
        <taxon>Streptophyta</taxon>
        <taxon>Embryophyta</taxon>
        <taxon>Tracheophyta</taxon>
        <taxon>Spermatophyta</taxon>
        <taxon>Magnoliopsida</taxon>
        <taxon>Liliopsida</taxon>
        <taxon>Poales</taxon>
        <taxon>Poaceae</taxon>
        <taxon>BOP clade</taxon>
        <taxon>Pooideae</taxon>
        <taxon>Triticodae</taxon>
        <taxon>Triticeae</taxon>
        <taxon>Triticinae</taxon>
        <taxon>Triticum</taxon>
    </lineage>
</organism>
<dbReference type="Pfam" id="PF04043">
    <property type="entry name" value="PMEI"/>
    <property type="match status" value="1"/>
</dbReference>
<evidence type="ECO:0000259" key="3">
    <source>
        <dbReference type="Pfam" id="PF04043"/>
    </source>
</evidence>
<dbReference type="Gramene" id="TraesWEE_scaffold_024861_01G000200.1">
    <property type="protein sequence ID" value="TraesWEE_scaffold_024861_01G000200.1"/>
    <property type="gene ID" value="TraesWEE_scaffold_024861_01G000200"/>
</dbReference>
<feature type="domain" description="Pectinesterase inhibitor" evidence="3">
    <location>
        <begin position="35"/>
        <end position="168"/>
    </location>
</feature>
<dbReference type="Gramene" id="TraesJAG4A03G02172250.1">
    <property type="protein sequence ID" value="TraesJAG4A03G02172250.1.CDS1"/>
    <property type="gene ID" value="TraesJAG4A03G02172250"/>
</dbReference>
<dbReference type="Gramene" id="TraesMAC4A03G02169620.1">
    <property type="protein sequence ID" value="TraesMAC4A03G02169620.1.CDS1"/>
    <property type="gene ID" value="TraesMAC4A03G02169620"/>
</dbReference>
<dbReference type="NCBIfam" id="TIGR01614">
    <property type="entry name" value="PME_inhib"/>
    <property type="match status" value="1"/>
</dbReference>
<keyword evidence="5" id="KW-1185">Reference proteome</keyword>
<dbReference type="GO" id="GO:0009827">
    <property type="term" value="P:plant-type cell wall modification"/>
    <property type="evidence" value="ECO:0000318"/>
    <property type="project" value="GO_Central"/>
</dbReference>
<dbReference type="STRING" id="4565.A0A3B6HZZ1"/>
<dbReference type="Gramene" id="TraesLDM4A03G02169610.1">
    <property type="protein sequence ID" value="TraesLDM4A03G02169610.1.CDS1"/>
    <property type="gene ID" value="TraesLDM4A03G02169610"/>
</dbReference>
<dbReference type="Gramene" id="TraesCAD_scaffold_026117_01G000200.1">
    <property type="protein sequence ID" value="TraesCAD_scaffold_026117_01G000200.1"/>
    <property type="gene ID" value="TraesCAD_scaffold_026117_01G000200"/>
</dbReference>
<protein>
    <recommendedName>
        <fullName evidence="3">Pectinesterase inhibitor domain-containing protein</fullName>
    </recommendedName>
</protein>
<feature type="chain" id="PRO_5043175380" description="Pectinesterase inhibitor domain-containing protein" evidence="2">
    <location>
        <begin position="32"/>
        <end position="202"/>
    </location>
</feature>
<name>A0A3B6HZZ1_WHEAT</name>
<dbReference type="Gramene" id="TraesPARA_EIv1.0_1219340.1">
    <property type="protein sequence ID" value="TraesPARA_EIv1.0_1219340.1.CDS1"/>
    <property type="gene ID" value="TraesPARA_EIv1.0_1219340"/>
</dbReference>
<dbReference type="Gramene" id="TraesLAC4A03G02124050.1">
    <property type="protein sequence ID" value="TraesLAC4A03G02124050.1.CDS1"/>
    <property type="gene ID" value="TraesLAC4A03G02124050"/>
</dbReference>
<dbReference type="OrthoDB" id="654755at2759"/>
<dbReference type="Gramene" id="TraesCS4A02G365400.1">
    <property type="protein sequence ID" value="TraesCS4A02G365400.1.cds1"/>
    <property type="gene ID" value="TraesCS4A02G365400"/>
</dbReference>
<dbReference type="InterPro" id="IPR035513">
    <property type="entry name" value="Invertase/methylesterase_inhib"/>
</dbReference>
<keyword evidence="1 2" id="KW-0732">Signal</keyword>
<dbReference type="Gramene" id="TraesRN4A0100932300.1">
    <property type="protein sequence ID" value="TraesRN4A0100932300.1"/>
    <property type="gene ID" value="TraesRN4A0100932300"/>
</dbReference>
<gene>
    <name evidence="4" type="primary">LOC123082814</name>
</gene>
<dbReference type="InterPro" id="IPR006501">
    <property type="entry name" value="Pectinesterase_inhib_dom"/>
</dbReference>
<dbReference type="Proteomes" id="UP000019116">
    <property type="component" value="Chromosome 4A"/>
</dbReference>
<dbReference type="Gramene" id="TraesCS4A03G0901900.1">
    <property type="protein sequence ID" value="TraesCS4A03G0901900.1.CDS1"/>
    <property type="gene ID" value="TraesCS4A03G0901900"/>
</dbReference>
<dbReference type="Gramene" id="TraesSTA4A03G02168120.1">
    <property type="protein sequence ID" value="TraesSTA4A03G02168120.1.CDS1"/>
    <property type="gene ID" value="TraesSTA4A03G02168120"/>
</dbReference>
<dbReference type="RefSeq" id="XP_044360988.1">
    <property type="nucleotide sequence ID" value="XM_044505053.1"/>
</dbReference>
<dbReference type="Gramene" id="TraesSYM4A03G02198450.1">
    <property type="protein sequence ID" value="TraesSYM4A03G02198450.1.CDS1"/>
    <property type="gene ID" value="TraesSYM4A03G02198450"/>
</dbReference>
<dbReference type="Gramene" id="TraesARI4A03G02209260.1">
    <property type="protein sequence ID" value="TraesARI4A03G02209260.1.CDS1"/>
    <property type="gene ID" value="TraesARI4A03G02209260"/>
</dbReference>
<dbReference type="SMR" id="A0A3B6HZZ1"/>
<dbReference type="PANTHER" id="PTHR31080:SF140">
    <property type="entry name" value="PECTINESTERASE INHIBITOR DOMAIN-CONTAINING PROTEIN"/>
    <property type="match status" value="1"/>
</dbReference>
<dbReference type="AlphaFoldDB" id="A0A3B6HZZ1"/>
<dbReference type="KEGG" id="taes:123082814"/>
<dbReference type="GeneID" id="123082814"/>
<dbReference type="Gramene" id="TraesJUL4A03G02190760.1">
    <property type="protein sequence ID" value="TraesJUL4A03G02190760.1.CDS1"/>
    <property type="gene ID" value="TraesJUL4A03G02190760"/>
</dbReference>
<evidence type="ECO:0000313" key="4">
    <source>
        <dbReference type="EnsemblPlants" id="TraesCS4A02G365400.1.cds1"/>
    </source>
</evidence>
<dbReference type="GO" id="GO:0009505">
    <property type="term" value="C:plant-type cell wall"/>
    <property type="evidence" value="ECO:0000318"/>
    <property type="project" value="GO_Central"/>
</dbReference>
<dbReference type="GO" id="GO:0004857">
    <property type="term" value="F:enzyme inhibitor activity"/>
    <property type="evidence" value="ECO:0000318"/>
    <property type="project" value="GO_Central"/>
</dbReference>
<feature type="signal peptide" evidence="2">
    <location>
        <begin position="1"/>
        <end position="31"/>
    </location>
</feature>
<evidence type="ECO:0000256" key="1">
    <source>
        <dbReference type="ARBA" id="ARBA00022729"/>
    </source>
</evidence>
<reference evidence="4" key="1">
    <citation type="submission" date="2018-08" db="EMBL/GenBank/DDBJ databases">
        <authorList>
            <person name="Rossello M."/>
        </authorList>
    </citation>
    <scope>NUCLEOTIDE SEQUENCE [LARGE SCALE GENOMIC DNA]</scope>
    <source>
        <strain evidence="4">cv. Chinese Spring</strain>
    </source>
</reference>
<evidence type="ECO:0000313" key="5">
    <source>
        <dbReference type="Proteomes" id="UP000019116"/>
    </source>
</evidence>
<dbReference type="PANTHER" id="PTHR31080">
    <property type="entry name" value="PECTINESTERASE INHIBITOR-LIKE"/>
    <property type="match status" value="1"/>
</dbReference>
<dbReference type="EnsemblPlants" id="TraesCS4A02G365400.1">
    <property type="protein sequence ID" value="TraesCS4A02G365400.1.cds1"/>
    <property type="gene ID" value="TraesCS4A02G365400"/>
</dbReference>
<sequence>MAMAARCNTPSVNLLSLLLLLLLSSALLVTAAGNSAKDACSKAPDQQFCVAFLAGIPESMTVDARGLAELGIRAAAKIGAAEGTAARTQLNLVTIKGPQWQCMDSCVADVEEAVSHLDVDRGKGGVTAMDDAKFNDARDYVESAEKDGLTWNCDQCRDGLTAPVKTGLLPKGNEFEKVMGAVTALIKRAGGSAAPAPAPGPS</sequence>
<dbReference type="Gramene" id="TraesCLE_scaffold_019551_01G000200.1">
    <property type="protein sequence ID" value="TraesCLE_scaffold_019551_01G000200.1"/>
    <property type="gene ID" value="TraesCLE_scaffold_019551_01G000200"/>
</dbReference>
<dbReference type="SUPFAM" id="SSF101148">
    <property type="entry name" value="Plant invertase/pectin methylesterase inhibitor"/>
    <property type="match status" value="1"/>
</dbReference>
<proteinExistence type="predicted"/>
<dbReference type="Gramene" id="TraesROB_scaffold_095408_01G000300.1">
    <property type="protein sequence ID" value="TraesROB_scaffold_095408_01G000300.1"/>
    <property type="gene ID" value="TraesROB_scaffold_095408_01G000300"/>
</dbReference>
<dbReference type="Gene3D" id="1.20.140.40">
    <property type="entry name" value="Invertase/pectin methylesterase inhibitor family protein"/>
    <property type="match status" value="1"/>
</dbReference>
<dbReference type="Gramene" id="TraesNOR4A03G02193150.1">
    <property type="protein sequence ID" value="TraesNOR4A03G02193150.1.CDS1"/>
    <property type="gene ID" value="TraesNOR4A03G02193150"/>
</dbReference>
<reference evidence="4" key="2">
    <citation type="submission" date="2018-10" db="UniProtKB">
        <authorList>
            <consortium name="EnsemblPlants"/>
        </authorList>
    </citation>
    <scope>IDENTIFICATION</scope>
</reference>
<accession>A0A3B6HZZ1</accession>
<dbReference type="OMA" id="TIKGLQW"/>
<dbReference type="InterPro" id="IPR051955">
    <property type="entry name" value="PME_Inhibitor"/>
</dbReference>
<evidence type="ECO:0000256" key="2">
    <source>
        <dbReference type="SAM" id="SignalP"/>
    </source>
</evidence>